<reference evidence="2 3" key="1">
    <citation type="submission" date="2017-07" db="EMBL/GenBank/DDBJ databases">
        <title>Draft Genome Sequences of Select Purple Nonsulfur Bacteria.</title>
        <authorList>
            <person name="Lasarre B."/>
            <person name="Mckinlay J.B."/>
        </authorList>
    </citation>
    <scope>NUCLEOTIDE SEQUENCE [LARGE SCALE GENOMIC DNA]</scope>
    <source>
        <strain evidence="2 3">DSM 11907</strain>
    </source>
</reference>
<dbReference type="Gene3D" id="3.40.30.10">
    <property type="entry name" value="Glutaredoxin"/>
    <property type="match status" value="1"/>
</dbReference>
<dbReference type="EMBL" id="NPEU01000067">
    <property type="protein sequence ID" value="RAI39675.1"/>
    <property type="molecule type" value="Genomic_DNA"/>
</dbReference>
<dbReference type="SUPFAM" id="SSF52833">
    <property type="entry name" value="Thioredoxin-like"/>
    <property type="match status" value="1"/>
</dbReference>
<name>A0A327KQP3_9BRAD</name>
<dbReference type="AlphaFoldDB" id="A0A327KQP3"/>
<evidence type="ECO:0008006" key="4">
    <source>
        <dbReference type="Google" id="ProtNLM"/>
    </source>
</evidence>
<keyword evidence="1" id="KW-0732">Signal</keyword>
<evidence type="ECO:0000256" key="1">
    <source>
        <dbReference type="SAM" id="SignalP"/>
    </source>
</evidence>
<dbReference type="RefSeq" id="WP_111356703.1">
    <property type="nucleotide sequence ID" value="NZ_NHSK01000076.1"/>
</dbReference>
<protein>
    <recommendedName>
        <fullName evidence="4">Thioredoxin domain-containing protein</fullName>
    </recommendedName>
</protein>
<feature type="chain" id="PRO_5016442364" description="Thioredoxin domain-containing protein" evidence="1">
    <location>
        <begin position="25"/>
        <end position="124"/>
    </location>
</feature>
<feature type="signal peptide" evidence="1">
    <location>
        <begin position="1"/>
        <end position="24"/>
    </location>
</feature>
<dbReference type="Proteomes" id="UP000248863">
    <property type="component" value="Unassembled WGS sequence"/>
</dbReference>
<gene>
    <name evidence="2" type="ORF">CH338_08650</name>
</gene>
<sequence length="124" mass="13796">MHLARLIRCLALLLPVALSGAVIAQEQPPTATLLFFLNPNGEPCRIQSQILDGIRPQLDARVRVVPVSTAVFSDTIWFRQFGIRYLPSLILVDGEQREIKRFPPGIQPAEQILKEIGALGDKRS</sequence>
<dbReference type="OrthoDB" id="5405939at2"/>
<evidence type="ECO:0000313" key="3">
    <source>
        <dbReference type="Proteomes" id="UP000248863"/>
    </source>
</evidence>
<dbReference type="InterPro" id="IPR036249">
    <property type="entry name" value="Thioredoxin-like_sf"/>
</dbReference>
<evidence type="ECO:0000313" key="2">
    <source>
        <dbReference type="EMBL" id="RAI39675.1"/>
    </source>
</evidence>
<organism evidence="2 3">
    <name type="scientific">Rhodoplanes elegans</name>
    <dbReference type="NCBI Taxonomy" id="29408"/>
    <lineage>
        <taxon>Bacteria</taxon>
        <taxon>Pseudomonadati</taxon>
        <taxon>Pseudomonadota</taxon>
        <taxon>Alphaproteobacteria</taxon>
        <taxon>Hyphomicrobiales</taxon>
        <taxon>Nitrobacteraceae</taxon>
        <taxon>Rhodoplanes</taxon>
    </lineage>
</organism>
<accession>A0A327KQP3</accession>
<proteinExistence type="predicted"/>
<comment type="caution">
    <text evidence="2">The sequence shown here is derived from an EMBL/GenBank/DDBJ whole genome shotgun (WGS) entry which is preliminary data.</text>
</comment>
<keyword evidence="3" id="KW-1185">Reference proteome</keyword>